<accession>A0A0F9PG77</accession>
<proteinExistence type="predicted"/>
<sequence length="192" mass="22616">MNIDKYSGLREVLEVGLGVGVIECQEPQRKIRPLSHVMLRGLMRDFVIDKVKKPLRKAIITLANRYPLPTRENCLNQNSHILLDKRDEFLSYEGNSSPSKLFAALFRIFIAEYEHDPYYRSRINWLIEELVEETLDGKWLPRGKDRPINHWDEPKPFGLYEGRRFKKLINRGGINGRYKGNIQKRMEEFKGN</sequence>
<reference evidence="1" key="1">
    <citation type="journal article" date="2015" name="Nature">
        <title>Complex archaea that bridge the gap between prokaryotes and eukaryotes.</title>
        <authorList>
            <person name="Spang A."/>
            <person name="Saw J.H."/>
            <person name="Jorgensen S.L."/>
            <person name="Zaremba-Niedzwiedzka K."/>
            <person name="Martijn J."/>
            <person name="Lind A.E."/>
            <person name="van Eijk R."/>
            <person name="Schleper C."/>
            <person name="Guy L."/>
            <person name="Ettema T.J."/>
        </authorList>
    </citation>
    <scope>NUCLEOTIDE SEQUENCE</scope>
</reference>
<protein>
    <submittedName>
        <fullName evidence="1">Uncharacterized protein</fullName>
    </submittedName>
</protein>
<name>A0A0F9PG77_9ZZZZ</name>
<dbReference type="AlphaFoldDB" id="A0A0F9PG77"/>
<evidence type="ECO:0000313" key="1">
    <source>
        <dbReference type="EMBL" id="KKN30815.1"/>
    </source>
</evidence>
<gene>
    <name evidence="1" type="ORF">LCGC14_0830230</name>
</gene>
<dbReference type="EMBL" id="LAZR01002378">
    <property type="protein sequence ID" value="KKN30815.1"/>
    <property type="molecule type" value="Genomic_DNA"/>
</dbReference>
<comment type="caution">
    <text evidence="1">The sequence shown here is derived from an EMBL/GenBank/DDBJ whole genome shotgun (WGS) entry which is preliminary data.</text>
</comment>
<organism evidence="1">
    <name type="scientific">marine sediment metagenome</name>
    <dbReference type="NCBI Taxonomy" id="412755"/>
    <lineage>
        <taxon>unclassified sequences</taxon>
        <taxon>metagenomes</taxon>
        <taxon>ecological metagenomes</taxon>
    </lineage>
</organism>